<keyword evidence="1" id="KW-0472">Membrane</keyword>
<dbReference type="EMBL" id="DVIR01000072">
    <property type="protein sequence ID" value="HIS25275.1"/>
    <property type="molecule type" value="Genomic_DNA"/>
</dbReference>
<keyword evidence="2" id="KW-0732">Signal</keyword>
<keyword evidence="1" id="KW-0812">Transmembrane</keyword>
<evidence type="ECO:0000256" key="2">
    <source>
        <dbReference type="SAM" id="SignalP"/>
    </source>
</evidence>
<reference evidence="3" key="1">
    <citation type="submission" date="2020-10" db="EMBL/GenBank/DDBJ databases">
        <authorList>
            <person name="Gilroy R."/>
        </authorList>
    </citation>
    <scope>NUCLEOTIDE SEQUENCE</scope>
    <source>
        <strain evidence="3">CHK157-1446</strain>
    </source>
</reference>
<accession>A0A9D1JJ07</accession>
<name>A0A9D1JJ07_9FIRM</name>
<reference evidence="3" key="2">
    <citation type="journal article" date="2021" name="PeerJ">
        <title>Extensive microbial diversity within the chicken gut microbiome revealed by metagenomics and culture.</title>
        <authorList>
            <person name="Gilroy R."/>
            <person name="Ravi A."/>
            <person name="Getino M."/>
            <person name="Pursley I."/>
            <person name="Horton D.L."/>
            <person name="Alikhan N.F."/>
            <person name="Baker D."/>
            <person name="Gharbi K."/>
            <person name="Hall N."/>
            <person name="Watson M."/>
            <person name="Adriaenssens E.M."/>
            <person name="Foster-Nyarko E."/>
            <person name="Jarju S."/>
            <person name="Secka A."/>
            <person name="Antonio M."/>
            <person name="Oren A."/>
            <person name="Chaudhuri R.R."/>
            <person name="La Ragione R."/>
            <person name="Hildebrand F."/>
            <person name="Pallen M.J."/>
        </authorList>
    </citation>
    <scope>NUCLEOTIDE SEQUENCE</scope>
    <source>
        <strain evidence="3">CHK157-1446</strain>
    </source>
</reference>
<sequence length="342" mass="35570">MKLKKIISVLTAVVMVLALSATAFADDIMTRIPLTQDNQGSFGTDTTYTETGFSVADGQQASFKLPQSYAIGETLLVHIKGSAESNFRIFLVKNGWDRASNIVTLSDDGVVPGYTGGEFDIYITFVVEDAESKGVDVANEINFKGPTYDTNLVNLSVEVCEIFVGDVEAYKAAGGTACAIVGHTITEYVSNNDATCEEDGTKTGTCSVCGATETIVDEGSALGHSFGEYVSNNDATCEEDGTKTATCSVCGETDTVVDEGTALGHNYVDGVCTNCGEADPATVEEEAPAEDASSSTSSSSSSAATVVIIVTVVVVVAIIVIVIVVIAKSSKGKKNGADSKKK</sequence>
<keyword evidence="1" id="KW-1133">Transmembrane helix</keyword>
<feature type="signal peptide" evidence="2">
    <location>
        <begin position="1"/>
        <end position="25"/>
    </location>
</feature>
<evidence type="ECO:0000313" key="3">
    <source>
        <dbReference type="EMBL" id="HIS25275.1"/>
    </source>
</evidence>
<feature type="chain" id="PRO_5039678943" description="Cohesin domain-containing protein" evidence="2">
    <location>
        <begin position="26"/>
        <end position="342"/>
    </location>
</feature>
<dbReference type="Proteomes" id="UP000823982">
    <property type="component" value="Unassembled WGS sequence"/>
</dbReference>
<comment type="caution">
    <text evidence="3">The sequence shown here is derived from an EMBL/GenBank/DDBJ whole genome shotgun (WGS) entry which is preliminary data.</text>
</comment>
<protein>
    <recommendedName>
        <fullName evidence="5">Cohesin domain-containing protein</fullName>
    </recommendedName>
</protein>
<feature type="transmembrane region" description="Helical" evidence="1">
    <location>
        <begin position="303"/>
        <end position="327"/>
    </location>
</feature>
<evidence type="ECO:0000256" key="1">
    <source>
        <dbReference type="SAM" id="Phobius"/>
    </source>
</evidence>
<evidence type="ECO:0008006" key="5">
    <source>
        <dbReference type="Google" id="ProtNLM"/>
    </source>
</evidence>
<organism evidence="3 4">
    <name type="scientific">Candidatus Faeciplasma gallinarum</name>
    <dbReference type="NCBI Taxonomy" id="2840799"/>
    <lineage>
        <taxon>Bacteria</taxon>
        <taxon>Bacillati</taxon>
        <taxon>Bacillota</taxon>
        <taxon>Clostridia</taxon>
        <taxon>Eubacteriales</taxon>
        <taxon>Oscillospiraceae</taxon>
        <taxon>Oscillospiraceae incertae sedis</taxon>
        <taxon>Candidatus Faeciplasma</taxon>
    </lineage>
</organism>
<proteinExistence type="predicted"/>
<evidence type="ECO:0000313" key="4">
    <source>
        <dbReference type="Proteomes" id="UP000823982"/>
    </source>
</evidence>
<gene>
    <name evidence="3" type="ORF">IAD01_07755</name>
</gene>
<dbReference type="AlphaFoldDB" id="A0A9D1JJ07"/>